<keyword evidence="4" id="KW-0067">ATP-binding</keyword>
<dbReference type="Pfam" id="PF00005">
    <property type="entry name" value="ABC_tran"/>
    <property type="match status" value="1"/>
</dbReference>
<dbReference type="InterPro" id="IPR005670">
    <property type="entry name" value="PstB-like"/>
</dbReference>
<evidence type="ECO:0000256" key="4">
    <source>
        <dbReference type="ARBA" id="ARBA00022840"/>
    </source>
</evidence>
<evidence type="ECO:0000256" key="1">
    <source>
        <dbReference type="ARBA" id="ARBA00022448"/>
    </source>
</evidence>
<dbReference type="GO" id="GO:0005524">
    <property type="term" value="F:ATP binding"/>
    <property type="evidence" value="ECO:0007669"/>
    <property type="project" value="UniProtKB-KW"/>
</dbReference>
<dbReference type="STRING" id="1379270.GEMMAAP_14220"/>
<keyword evidence="1" id="KW-0813">Transport</keyword>
<dbReference type="PROSITE" id="PS00211">
    <property type="entry name" value="ABC_TRANSPORTER_1"/>
    <property type="match status" value="1"/>
</dbReference>
<dbReference type="eggNOG" id="COG1117">
    <property type="taxonomic scope" value="Bacteria"/>
</dbReference>
<reference evidence="6 7" key="2">
    <citation type="journal article" date="2016" name="Environ. Microbiol. Rep.">
        <title>Metagenomic evidence for the presence of phototrophic Gemmatimonadetes bacteria in diverse environments.</title>
        <authorList>
            <person name="Zeng Y."/>
            <person name="Baumbach J."/>
            <person name="Barbosa E.G."/>
            <person name="Azevedo V."/>
            <person name="Zhang C."/>
            <person name="Koblizek M."/>
        </authorList>
    </citation>
    <scope>NUCLEOTIDE SEQUENCE [LARGE SCALE GENOMIC DNA]</scope>
    <source>
        <strain evidence="6 7">AP64</strain>
    </source>
</reference>
<dbReference type="GO" id="GO:0035435">
    <property type="term" value="P:phosphate ion transmembrane transport"/>
    <property type="evidence" value="ECO:0007669"/>
    <property type="project" value="InterPro"/>
</dbReference>
<evidence type="ECO:0000313" key="6">
    <source>
        <dbReference type="EMBL" id="AMW05646.1"/>
    </source>
</evidence>
<dbReference type="InterPro" id="IPR003439">
    <property type="entry name" value="ABC_transporter-like_ATP-bd"/>
</dbReference>
<dbReference type="Proteomes" id="UP000076404">
    <property type="component" value="Chromosome"/>
</dbReference>
<dbReference type="GO" id="GO:0005315">
    <property type="term" value="F:phosphate transmembrane transporter activity"/>
    <property type="evidence" value="ECO:0007669"/>
    <property type="project" value="InterPro"/>
</dbReference>
<feature type="domain" description="ABC transporter" evidence="5">
    <location>
        <begin position="14"/>
        <end position="260"/>
    </location>
</feature>
<dbReference type="PANTHER" id="PTHR43423">
    <property type="entry name" value="ABC TRANSPORTER I FAMILY MEMBER 17"/>
    <property type="match status" value="1"/>
</dbReference>
<dbReference type="AlphaFoldDB" id="A0A143BKS0"/>
<name>A0A143BKS0_9BACT</name>
<dbReference type="RefSeq" id="WP_053333720.1">
    <property type="nucleotide sequence ID" value="NZ_CP011454.1"/>
</dbReference>
<sequence>MTWATEAPASACALDVTDLTIRYGAHVALQPMSLRIAPGSIHGIIGPAGSGKTSFLRTLNRMSVELDGATADGRIALDGEAILGDGVVVDAHGLARLRRRMGIVFATPQPLPRSIYENVAYGPRIAGVREQAALDAIVERSLRAVHLWDEVSSRLSLSGMQLSGGQQQRLCLARTLALDPGVVLLDEPCSALDPISTARIEETMRTLKERITFVLVTNTMRQAERVCDTTSFFLMGEHIETAPTPDLFNAASHPKTRAYLAGQFG</sequence>
<dbReference type="GO" id="GO:0016020">
    <property type="term" value="C:membrane"/>
    <property type="evidence" value="ECO:0007669"/>
    <property type="project" value="InterPro"/>
</dbReference>
<dbReference type="GO" id="GO:0016887">
    <property type="term" value="F:ATP hydrolysis activity"/>
    <property type="evidence" value="ECO:0007669"/>
    <property type="project" value="InterPro"/>
</dbReference>
<evidence type="ECO:0000256" key="3">
    <source>
        <dbReference type="ARBA" id="ARBA00022741"/>
    </source>
</evidence>
<dbReference type="SUPFAM" id="SSF52540">
    <property type="entry name" value="P-loop containing nucleoside triphosphate hydrolases"/>
    <property type="match status" value="1"/>
</dbReference>
<dbReference type="InterPro" id="IPR027417">
    <property type="entry name" value="P-loop_NTPase"/>
</dbReference>
<dbReference type="InterPro" id="IPR017871">
    <property type="entry name" value="ABC_transporter-like_CS"/>
</dbReference>
<dbReference type="PANTHER" id="PTHR43423:SF1">
    <property type="entry name" value="ABC TRANSPORTER I FAMILY MEMBER 17"/>
    <property type="match status" value="1"/>
</dbReference>
<gene>
    <name evidence="6" type="ORF">GEMMAAP_14220</name>
</gene>
<dbReference type="CDD" id="cd03260">
    <property type="entry name" value="ABC_PstB_phosphate_transporter"/>
    <property type="match status" value="1"/>
</dbReference>
<protein>
    <recommendedName>
        <fullName evidence="5">ABC transporter domain-containing protein</fullName>
    </recommendedName>
</protein>
<evidence type="ECO:0000313" key="7">
    <source>
        <dbReference type="Proteomes" id="UP000076404"/>
    </source>
</evidence>
<keyword evidence="2" id="KW-0592">Phosphate transport</keyword>
<accession>A0A143BKS0</accession>
<dbReference type="InterPro" id="IPR003593">
    <property type="entry name" value="AAA+_ATPase"/>
</dbReference>
<reference evidence="6 7" key="1">
    <citation type="journal article" date="2014" name="Proc. Natl. Acad. Sci. U.S.A.">
        <title>Functional type 2 photosynthetic reaction centers found in the rare bacterial phylum Gemmatimonadetes.</title>
        <authorList>
            <person name="Zeng Y."/>
            <person name="Feng F."/>
            <person name="Medova H."/>
            <person name="Dean J."/>
            <person name="Koblizek M."/>
        </authorList>
    </citation>
    <scope>NUCLEOTIDE SEQUENCE [LARGE SCALE GENOMIC DNA]</scope>
    <source>
        <strain evidence="6 7">AP64</strain>
    </source>
</reference>
<dbReference type="KEGG" id="gph:GEMMAAP_14220"/>
<evidence type="ECO:0000256" key="2">
    <source>
        <dbReference type="ARBA" id="ARBA00022592"/>
    </source>
</evidence>
<dbReference type="Gene3D" id="3.40.50.300">
    <property type="entry name" value="P-loop containing nucleotide triphosphate hydrolases"/>
    <property type="match status" value="1"/>
</dbReference>
<dbReference type="PROSITE" id="PS50893">
    <property type="entry name" value="ABC_TRANSPORTER_2"/>
    <property type="match status" value="1"/>
</dbReference>
<proteinExistence type="predicted"/>
<organism evidence="6 7">
    <name type="scientific">Gemmatimonas phototrophica</name>
    <dbReference type="NCBI Taxonomy" id="1379270"/>
    <lineage>
        <taxon>Bacteria</taxon>
        <taxon>Pseudomonadati</taxon>
        <taxon>Gemmatimonadota</taxon>
        <taxon>Gemmatimonadia</taxon>
        <taxon>Gemmatimonadales</taxon>
        <taxon>Gemmatimonadaceae</taxon>
        <taxon>Gemmatimonas</taxon>
    </lineage>
</organism>
<dbReference type="SMART" id="SM00382">
    <property type="entry name" value="AAA"/>
    <property type="match status" value="1"/>
</dbReference>
<dbReference type="EMBL" id="CP011454">
    <property type="protein sequence ID" value="AMW05646.1"/>
    <property type="molecule type" value="Genomic_DNA"/>
</dbReference>
<keyword evidence="7" id="KW-1185">Reference proteome</keyword>
<evidence type="ECO:0000259" key="5">
    <source>
        <dbReference type="PROSITE" id="PS50893"/>
    </source>
</evidence>
<keyword evidence="3" id="KW-0547">Nucleotide-binding</keyword>